<evidence type="ECO:0000313" key="1">
    <source>
        <dbReference type="EMBL" id="MBM7703123.1"/>
    </source>
</evidence>
<dbReference type="EMBL" id="JAFBFC010000003">
    <property type="protein sequence ID" value="MBM7703123.1"/>
    <property type="molecule type" value="Genomic_DNA"/>
</dbReference>
<gene>
    <name evidence="1" type="ORF">JOC83_001970</name>
</gene>
<sequence>MEQTVVEKKEEVNEKTDFEWIDEYPTILDIINEYYGTCR</sequence>
<proteinExistence type="predicted"/>
<organism evidence="1 2">
    <name type="scientific">Priestia iocasae</name>
    <dbReference type="NCBI Taxonomy" id="2291674"/>
    <lineage>
        <taxon>Bacteria</taxon>
        <taxon>Bacillati</taxon>
        <taxon>Bacillota</taxon>
        <taxon>Bacilli</taxon>
        <taxon>Bacillales</taxon>
        <taxon>Bacillaceae</taxon>
        <taxon>Priestia</taxon>
    </lineage>
</organism>
<evidence type="ECO:0000313" key="2">
    <source>
        <dbReference type="Proteomes" id="UP000809829"/>
    </source>
</evidence>
<comment type="caution">
    <text evidence="1">The sequence shown here is derived from an EMBL/GenBank/DDBJ whole genome shotgun (WGS) entry which is preliminary data.</text>
</comment>
<protein>
    <submittedName>
        <fullName evidence="1">Uncharacterized protein</fullName>
    </submittedName>
</protein>
<keyword evidence="2" id="KW-1185">Reference proteome</keyword>
<dbReference type="Proteomes" id="UP000809829">
    <property type="component" value="Unassembled WGS sequence"/>
</dbReference>
<reference evidence="1 2" key="1">
    <citation type="submission" date="2021-01" db="EMBL/GenBank/DDBJ databases">
        <title>Genomic Encyclopedia of Type Strains, Phase IV (KMG-IV): sequencing the most valuable type-strain genomes for metagenomic binning, comparative biology and taxonomic classification.</title>
        <authorList>
            <person name="Goeker M."/>
        </authorList>
    </citation>
    <scope>NUCLEOTIDE SEQUENCE [LARGE SCALE GENOMIC DNA]</scope>
    <source>
        <strain evidence="1 2">DSM 104297</strain>
    </source>
</reference>
<accession>A0ABS2QUF4</accession>
<name>A0ABS2QUF4_9BACI</name>